<proteinExistence type="predicted"/>
<dbReference type="EMBL" id="LFRF01000073">
    <property type="protein sequence ID" value="KND86176.1"/>
    <property type="molecule type" value="Genomic_DNA"/>
</dbReference>
<dbReference type="AlphaFoldDB" id="A0A0L0MWL4"/>
<dbReference type="Proteomes" id="UP000036947">
    <property type="component" value="Unassembled WGS sequence"/>
</dbReference>
<feature type="compositionally biased region" description="Basic and acidic residues" evidence="1">
    <location>
        <begin position="28"/>
        <end position="53"/>
    </location>
</feature>
<gene>
    <name evidence="2" type="ORF">TOPH_09194</name>
</gene>
<comment type="caution">
    <text evidence="2">The sequence shown here is derived from an EMBL/GenBank/DDBJ whole genome shotgun (WGS) entry which is preliminary data.</text>
</comment>
<name>A0A0L0MWL4_TOLOC</name>
<evidence type="ECO:0000313" key="2">
    <source>
        <dbReference type="EMBL" id="KND86176.1"/>
    </source>
</evidence>
<keyword evidence="3" id="KW-1185">Reference proteome</keyword>
<protein>
    <submittedName>
        <fullName evidence="2">Uncharacterized protein</fullName>
    </submittedName>
</protein>
<reference evidence="2 3" key="1">
    <citation type="journal article" date="2015" name="BMC Genomics">
        <title>The genome of the truffle-parasite Tolypocladium ophioglossoides and the evolution of antifungal peptaibiotics.</title>
        <authorList>
            <person name="Quandt C.A."/>
            <person name="Bushley K.E."/>
            <person name="Spatafora J.W."/>
        </authorList>
    </citation>
    <scope>NUCLEOTIDE SEQUENCE [LARGE SCALE GENOMIC DNA]</scope>
    <source>
        <strain evidence="2 3">CBS 100239</strain>
    </source>
</reference>
<feature type="region of interest" description="Disordered" evidence="1">
    <location>
        <begin position="25"/>
        <end position="98"/>
    </location>
</feature>
<evidence type="ECO:0000256" key="1">
    <source>
        <dbReference type="SAM" id="MobiDB-lite"/>
    </source>
</evidence>
<dbReference type="OrthoDB" id="5260290at2759"/>
<evidence type="ECO:0000313" key="3">
    <source>
        <dbReference type="Proteomes" id="UP000036947"/>
    </source>
</evidence>
<accession>A0A0L0MWL4</accession>
<organism evidence="2 3">
    <name type="scientific">Tolypocladium ophioglossoides (strain CBS 100239)</name>
    <name type="common">Snaketongue truffleclub</name>
    <name type="synonym">Elaphocordyceps ophioglossoides</name>
    <dbReference type="NCBI Taxonomy" id="1163406"/>
    <lineage>
        <taxon>Eukaryota</taxon>
        <taxon>Fungi</taxon>
        <taxon>Dikarya</taxon>
        <taxon>Ascomycota</taxon>
        <taxon>Pezizomycotina</taxon>
        <taxon>Sordariomycetes</taxon>
        <taxon>Hypocreomycetidae</taxon>
        <taxon>Hypocreales</taxon>
        <taxon>Ophiocordycipitaceae</taxon>
        <taxon>Tolypocladium</taxon>
    </lineage>
</organism>
<sequence length="206" mass="22590">MRHSQISKRCDGCHKMFRFANKYVSHRHAQEPGHKKASKERFDAVRGDVKAALDRASGSRKRRKDLPSLGQQKKHKPALSGDPPIDAPKSPLYVPDKTRPLGAASFDLTADSDQPGGLFGVDESLSLFHQATVEATAAPFVLSADSGRPSGSTGVDDDSQSYHLATNYLHDMRGSTQQAMPSEPPSLWEMAIWNTNWDSVNSQATF</sequence>